<dbReference type="KEGG" id="cvn:111132732"/>
<dbReference type="GO" id="GO:0000209">
    <property type="term" value="P:protein polyubiquitination"/>
    <property type="evidence" value="ECO:0007669"/>
    <property type="project" value="TreeGrafter"/>
</dbReference>
<accession>A0A8B8E9K4</accession>
<dbReference type="RefSeq" id="XP_022336263.1">
    <property type="nucleotide sequence ID" value="XM_022480555.1"/>
</dbReference>
<dbReference type="OrthoDB" id="264520at2759"/>
<dbReference type="PROSITE" id="PS51125">
    <property type="entry name" value="NHL"/>
    <property type="match status" value="1"/>
</dbReference>
<dbReference type="InterPro" id="IPR001258">
    <property type="entry name" value="NHL_repeat"/>
</dbReference>
<proteinExistence type="predicted"/>
<dbReference type="GO" id="GO:0043161">
    <property type="term" value="P:proteasome-mediated ubiquitin-dependent protein catabolic process"/>
    <property type="evidence" value="ECO:0007669"/>
    <property type="project" value="TreeGrafter"/>
</dbReference>
<protein>
    <submittedName>
        <fullName evidence="4">Uncharacterized protein LOC111132732</fullName>
    </submittedName>
</protein>
<keyword evidence="3" id="KW-1185">Reference proteome</keyword>
<evidence type="ECO:0000256" key="1">
    <source>
        <dbReference type="ARBA" id="ARBA00022737"/>
    </source>
</evidence>
<evidence type="ECO:0000313" key="4">
    <source>
        <dbReference type="RefSeq" id="XP_022336263.1"/>
    </source>
</evidence>
<dbReference type="PANTHER" id="PTHR24104">
    <property type="entry name" value="E3 UBIQUITIN-PROTEIN LIGASE NHLRC1-RELATED"/>
    <property type="match status" value="1"/>
</dbReference>
<dbReference type="GeneID" id="111132732"/>
<dbReference type="AlphaFoldDB" id="A0A8B8E9K4"/>
<gene>
    <name evidence="4" type="primary">LOC111132732</name>
</gene>
<dbReference type="Gene3D" id="2.120.10.30">
    <property type="entry name" value="TolB, C-terminal domain"/>
    <property type="match status" value="1"/>
</dbReference>
<evidence type="ECO:0000313" key="3">
    <source>
        <dbReference type="Proteomes" id="UP000694844"/>
    </source>
</evidence>
<sequence length="332" mass="37162">MDPRHSAQDVLGCTLCKTELALMHLDMFQELEAKKGVMKKDLHEIEKSILPKYEEAASNIQIQKDDQRKNSQKLTPELKKHGEALHIEIDMIIENKQTEIDVLCREHNAALDKQFGSLTLSSIETEGQGYNLPSPGAESSPPDRPLLNVPQLITELDTGYGILYGVSCLSDNEIWTRGENKNLKLYNLGGELMKSVQTKSGNVATDMAVDRSGGLVYTDCHDRSINLVSGKQIQKLITLRGWKPRGVCSTSSNDLLVVIDSDDLGITTDSQGNILTSDFDNHRIHIIDQDGHFLRYIENSGLATPWGVCVDSRDNLFVTEYRGKVKKIQYYQ</sequence>
<organism evidence="3 4">
    <name type="scientific">Crassostrea virginica</name>
    <name type="common">Eastern oyster</name>
    <dbReference type="NCBI Taxonomy" id="6565"/>
    <lineage>
        <taxon>Eukaryota</taxon>
        <taxon>Metazoa</taxon>
        <taxon>Spiralia</taxon>
        <taxon>Lophotrochozoa</taxon>
        <taxon>Mollusca</taxon>
        <taxon>Bivalvia</taxon>
        <taxon>Autobranchia</taxon>
        <taxon>Pteriomorphia</taxon>
        <taxon>Ostreida</taxon>
        <taxon>Ostreoidea</taxon>
        <taxon>Ostreidae</taxon>
        <taxon>Crassostrea</taxon>
    </lineage>
</organism>
<keyword evidence="1" id="KW-0677">Repeat</keyword>
<dbReference type="Proteomes" id="UP000694844">
    <property type="component" value="Chromosome 5"/>
</dbReference>
<evidence type="ECO:0000256" key="2">
    <source>
        <dbReference type="PROSITE-ProRule" id="PRU00504"/>
    </source>
</evidence>
<dbReference type="PANTHER" id="PTHR24104:SF54">
    <property type="entry name" value="E3 UBIQUITIN-PROTEIN LIGASE TRIM32-LIKE"/>
    <property type="match status" value="1"/>
</dbReference>
<reference evidence="4" key="1">
    <citation type="submission" date="2025-08" db="UniProtKB">
        <authorList>
            <consortium name="RefSeq"/>
        </authorList>
    </citation>
    <scope>IDENTIFICATION</scope>
    <source>
        <tissue evidence="4">Whole sample</tissue>
    </source>
</reference>
<dbReference type="GO" id="GO:0061630">
    <property type="term" value="F:ubiquitin protein ligase activity"/>
    <property type="evidence" value="ECO:0007669"/>
    <property type="project" value="TreeGrafter"/>
</dbReference>
<feature type="repeat" description="NHL" evidence="2">
    <location>
        <begin position="265"/>
        <end position="290"/>
    </location>
</feature>
<dbReference type="InterPro" id="IPR050952">
    <property type="entry name" value="TRIM-NHL_E3_ligases"/>
</dbReference>
<name>A0A8B8E9K4_CRAVI</name>
<dbReference type="InterPro" id="IPR011042">
    <property type="entry name" value="6-blade_b-propeller_TolB-like"/>
</dbReference>
<dbReference type="SUPFAM" id="SSF101898">
    <property type="entry name" value="NHL repeat"/>
    <property type="match status" value="1"/>
</dbReference>